<gene>
    <name evidence="4" type="ORF">DFR41_101270</name>
</gene>
<dbReference type="EMBL" id="QQAV01000001">
    <property type="protein sequence ID" value="RDI28515.1"/>
    <property type="molecule type" value="Genomic_DNA"/>
</dbReference>
<dbReference type="PROSITE" id="PS50110">
    <property type="entry name" value="RESPONSE_REGULATORY"/>
    <property type="match status" value="1"/>
</dbReference>
<dbReference type="AlphaFoldDB" id="A0A370FN08"/>
<feature type="domain" description="Response regulatory" evidence="3">
    <location>
        <begin position="13"/>
        <end position="121"/>
    </location>
</feature>
<dbReference type="Pfam" id="PF00072">
    <property type="entry name" value="Response_reg"/>
    <property type="match status" value="1"/>
</dbReference>
<dbReference type="PANTHER" id="PTHR44591">
    <property type="entry name" value="STRESS RESPONSE REGULATOR PROTEIN 1"/>
    <property type="match status" value="1"/>
</dbReference>
<dbReference type="SUPFAM" id="SSF52172">
    <property type="entry name" value="CheY-like"/>
    <property type="match status" value="1"/>
</dbReference>
<dbReference type="InterPro" id="IPR001789">
    <property type="entry name" value="Sig_transdc_resp-reg_receiver"/>
</dbReference>
<keyword evidence="1 2" id="KW-0597">Phosphoprotein</keyword>
<dbReference type="Gene3D" id="3.40.50.2300">
    <property type="match status" value="1"/>
</dbReference>
<dbReference type="InterPro" id="IPR011006">
    <property type="entry name" value="CheY-like_superfamily"/>
</dbReference>
<evidence type="ECO:0000313" key="4">
    <source>
        <dbReference type="EMBL" id="RDI28515.1"/>
    </source>
</evidence>
<feature type="modified residue" description="4-aspartylphosphate" evidence="2">
    <location>
        <position position="62"/>
    </location>
</feature>
<dbReference type="STRING" id="433924.NS331_02755"/>
<dbReference type="PANTHER" id="PTHR44591:SF25">
    <property type="entry name" value="CHEMOTAXIS TWO-COMPONENT RESPONSE REGULATOR"/>
    <property type="match status" value="1"/>
</dbReference>
<accession>A0A370FN08</accession>
<keyword evidence="5" id="KW-1185">Reference proteome</keyword>
<dbReference type="SMART" id="SM00448">
    <property type="entry name" value="REC"/>
    <property type="match status" value="1"/>
</dbReference>
<protein>
    <submittedName>
        <fullName evidence="4">Response regulator receiver domain-containing protein</fullName>
    </submittedName>
</protein>
<proteinExistence type="predicted"/>
<name>A0A370FN08_9BURK</name>
<sequence>MPESAPPPGSALRVLVVEDDPDVLQTTLEMLKLLGHWATGVGSAETARDRYLDGAFDVVMIDVGLPALSGLELAEALGVRDPVRIIFATGRPPPRELPANTQWLRKPFGIDALADALATPASGEMAPASPNPR</sequence>
<dbReference type="OrthoDB" id="9802155at2"/>
<dbReference type="Proteomes" id="UP000255265">
    <property type="component" value="Unassembled WGS sequence"/>
</dbReference>
<evidence type="ECO:0000256" key="2">
    <source>
        <dbReference type="PROSITE-ProRule" id="PRU00169"/>
    </source>
</evidence>
<evidence type="ECO:0000259" key="3">
    <source>
        <dbReference type="PROSITE" id="PS50110"/>
    </source>
</evidence>
<reference evidence="4 5" key="1">
    <citation type="submission" date="2018-07" db="EMBL/GenBank/DDBJ databases">
        <title>Genomic Encyclopedia of Type Strains, Phase IV (KMG-IV): sequencing the most valuable type-strain genomes for metagenomic binning, comparative biology and taxonomic classification.</title>
        <authorList>
            <person name="Goeker M."/>
        </authorList>
    </citation>
    <scope>NUCLEOTIDE SEQUENCE [LARGE SCALE GENOMIC DNA]</scope>
    <source>
        <strain evidence="4 5">DSM 21352</strain>
    </source>
</reference>
<comment type="caution">
    <text evidence="4">The sequence shown here is derived from an EMBL/GenBank/DDBJ whole genome shotgun (WGS) entry which is preliminary data.</text>
</comment>
<organism evidence="4 5">
    <name type="scientific">Pseudacidovorax intermedius</name>
    <dbReference type="NCBI Taxonomy" id="433924"/>
    <lineage>
        <taxon>Bacteria</taxon>
        <taxon>Pseudomonadati</taxon>
        <taxon>Pseudomonadota</taxon>
        <taxon>Betaproteobacteria</taxon>
        <taxon>Burkholderiales</taxon>
        <taxon>Comamonadaceae</taxon>
        <taxon>Pseudacidovorax</taxon>
    </lineage>
</organism>
<evidence type="ECO:0000313" key="5">
    <source>
        <dbReference type="Proteomes" id="UP000255265"/>
    </source>
</evidence>
<dbReference type="InterPro" id="IPR050595">
    <property type="entry name" value="Bact_response_regulator"/>
</dbReference>
<dbReference type="GO" id="GO:0000160">
    <property type="term" value="P:phosphorelay signal transduction system"/>
    <property type="evidence" value="ECO:0007669"/>
    <property type="project" value="InterPro"/>
</dbReference>
<evidence type="ECO:0000256" key="1">
    <source>
        <dbReference type="ARBA" id="ARBA00022553"/>
    </source>
</evidence>